<name>U4KKH2_ALTPJ</name>
<dbReference type="EMBL" id="FO681347">
    <property type="protein sequence ID" value="CCV64073.1"/>
    <property type="molecule type" value="Genomic_DNA"/>
</dbReference>
<sequence length="1002" mass="118245">MQKELYEHQTLLKQKISILEQAYQEKMTTLKKTYDTTSKKLDSSLQKEMAEFSKKEAILLEKSNIAKQQSDENYLSIKQTYNQASISFNKKLNELKVLSQNTISNLETNYLSKLSNFEMKEKKYLDGQATTLNQANLEYQNKLDKHNNLFDELKRDYETAVQKIDFEYHNAISILNSSMSSYRERVSEEIKIYQKEKGTDTSLNRKIKELNRDINRFILKTNKAIEQKKISYQKKAYLNELDYLKKLSSWRIEHATLDLEHKQSLLVLENEKTLFFQRMNLEKLYLKNLYQKNKVLNELDHLNMIAPLEVQLKRSLDIQNRELAILSNDTTYINLSIQADLDTLSSNRDYKVNAIEYQKTVTSLKRSFEEKKAILTFQLDIEKVKREFDFNKDNLDFIKESYNIDYATTMLNTEHSINLKRFELNHDQDIVNATYQITSLKEKELYSQFTILTNIGILIANETKKTYETISSLETFTTNKNILTHNVTFEATTLFKNIHNSINNLNSFLTQILTYEVLNKDNSDSLYAIFSNLESQIINSQKIVTETNKKNLSLLFSYIINNFLKALYQLYYDKTKSFYTYKNNTISSEMTLVEREINLLESAIVEKQKTINSNSKEHLDINTLTLINALRRHIKADEKQLSILRNKIQAYKKRELKNSEEFKKAIILLKKEHLTYIKKMNHLEKILCYTIDDSLRISNEYYKSILVLLTKEHASLNIQNLILKSTTSFKVINSYIQKIEKIIQSINSEFEKNTIKRNKNIQFSLLNLEDSFNKNEQRLNSFNSIFEKKYTLHIYKKTSELDLIKKIKHTELIQTYEKNLSNLNKNKLSNQNKIANNSNQFKLDTSYIEQNLAAALKKLDQEHENELLLLNTNLKDEQIKLTTLAEKREKDLKDTFISLEGKNNSTIHRFNLNNRRSIKNLKHTQLSYKKQMDKIKNSIEDLKTSLKTDYRKLKHINHKQLLLLKSSYMKKMIISKKEVIHGSKKEVQDLNKSYKFKHKTLK</sequence>
<dbReference type="AlphaFoldDB" id="U4KKH2"/>
<keyword evidence="3" id="KW-1185">Reference proteome</keyword>
<proteinExistence type="predicted"/>
<dbReference type="Proteomes" id="UP000032740">
    <property type="component" value="Chromosome"/>
</dbReference>
<reference evidence="2 3" key="1">
    <citation type="journal article" date="2013" name="J. Mol. Microbiol. Biotechnol.">
        <title>Analysis of the Complete Genomes of Acholeplasma brassicae , A. palmae and A. laidlawii and Their Comparison to the Obligate Parasites from ' Candidatus Phytoplasma'.</title>
        <authorList>
            <person name="Kube M."/>
            <person name="Siewert C."/>
            <person name="Migdoll A.M."/>
            <person name="Duduk B."/>
            <person name="Holz S."/>
            <person name="Rabus R."/>
            <person name="Seemuller E."/>
            <person name="Mitrovic J."/>
            <person name="Muller I."/>
            <person name="Buttner C."/>
            <person name="Reinhardt R."/>
        </authorList>
    </citation>
    <scope>NUCLEOTIDE SEQUENCE [LARGE SCALE GENOMIC DNA]</scope>
    <source>
        <strain evidence="2 3">J233</strain>
    </source>
</reference>
<dbReference type="HOGENOM" id="CLU_299288_0_0_14"/>
<keyword evidence="1" id="KW-0175">Coiled coil</keyword>
<feature type="coiled-coil region" evidence="1">
    <location>
        <begin position="627"/>
        <end position="654"/>
    </location>
</feature>
<protein>
    <submittedName>
        <fullName evidence="2">Uncharacterized protein</fullName>
    </submittedName>
</protein>
<evidence type="ECO:0000256" key="1">
    <source>
        <dbReference type="SAM" id="Coils"/>
    </source>
</evidence>
<dbReference type="RefSeq" id="WP_026657324.1">
    <property type="nucleotide sequence ID" value="NC_022538.1"/>
</dbReference>
<dbReference type="OrthoDB" id="383899at2"/>
<organism evidence="2 3">
    <name type="scientific">Alteracholeplasma palmae (strain ATCC 49389 / J233)</name>
    <name type="common">Acholeplasma palmae</name>
    <dbReference type="NCBI Taxonomy" id="1318466"/>
    <lineage>
        <taxon>Bacteria</taxon>
        <taxon>Bacillati</taxon>
        <taxon>Mycoplasmatota</taxon>
        <taxon>Mollicutes</taxon>
        <taxon>Acholeplasmatales</taxon>
        <taxon>Acholeplasmataceae</taxon>
        <taxon>Acholeplasma</taxon>
    </lineage>
</organism>
<accession>U4KKH2</accession>
<gene>
    <name evidence="2" type="ORF">BN85404960</name>
</gene>
<evidence type="ECO:0000313" key="2">
    <source>
        <dbReference type="EMBL" id="CCV64073.1"/>
    </source>
</evidence>
<feature type="coiled-coil region" evidence="1">
    <location>
        <begin position="132"/>
        <end position="163"/>
    </location>
</feature>
<evidence type="ECO:0000313" key="3">
    <source>
        <dbReference type="Proteomes" id="UP000032740"/>
    </source>
</evidence>
<dbReference type="KEGG" id="apal:BN85404960"/>
<feature type="coiled-coil region" evidence="1">
    <location>
        <begin position="806"/>
        <end position="833"/>
    </location>
</feature>